<comment type="caution">
    <text evidence="1">The sequence shown here is derived from an EMBL/GenBank/DDBJ whole genome shotgun (WGS) entry which is preliminary data.</text>
</comment>
<dbReference type="RefSeq" id="WP_059039293.1">
    <property type="nucleotide sequence ID" value="NZ_JAADZU010000052.1"/>
</dbReference>
<dbReference type="EMBL" id="JAADZU010000052">
    <property type="protein sequence ID" value="NDK90956.1"/>
    <property type="molecule type" value="Genomic_DNA"/>
</dbReference>
<dbReference type="GO" id="GO:0016791">
    <property type="term" value="F:phosphatase activity"/>
    <property type="evidence" value="ECO:0007669"/>
    <property type="project" value="TreeGrafter"/>
</dbReference>
<accession>A0A7K3LS71</accession>
<evidence type="ECO:0000313" key="2">
    <source>
        <dbReference type="Proteomes" id="UP000466307"/>
    </source>
</evidence>
<dbReference type="InterPro" id="IPR029033">
    <property type="entry name" value="His_PPase_superfam"/>
</dbReference>
<keyword evidence="2" id="KW-1185">Reference proteome</keyword>
<reference evidence="1 2" key="1">
    <citation type="submission" date="2020-01" db="EMBL/GenBank/DDBJ databases">
        <title>Investigation of new actinobacteria for the biodesulphurisation of diesel fuel.</title>
        <authorList>
            <person name="Athi Narayanan S.M."/>
        </authorList>
    </citation>
    <scope>NUCLEOTIDE SEQUENCE [LARGE SCALE GENOMIC DNA]</scope>
    <source>
        <strain evidence="1 2">213E</strain>
    </source>
</reference>
<dbReference type="AlphaFoldDB" id="A0A7K3LS71"/>
<dbReference type="SUPFAM" id="SSF53254">
    <property type="entry name" value="Phosphoglycerate mutase-like"/>
    <property type="match status" value="1"/>
</dbReference>
<dbReference type="PANTHER" id="PTHR48100:SF1">
    <property type="entry name" value="HISTIDINE PHOSPHATASE FAMILY PROTEIN-RELATED"/>
    <property type="match status" value="1"/>
</dbReference>
<proteinExistence type="predicted"/>
<name>A0A7K3LS71_9ACTN</name>
<dbReference type="Pfam" id="PF00300">
    <property type="entry name" value="His_Phos_1"/>
    <property type="match status" value="1"/>
</dbReference>
<protein>
    <submittedName>
        <fullName evidence="1">Histidine phosphatase family protein</fullName>
    </submittedName>
</protein>
<evidence type="ECO:0000313" key="1">
    <source>
        <dbReference type="EMBL" id="NDK90956.1"/>
    </source>
</evidence>
<dbReference type="InterPro" id="IPR050275">
    <property type="entry name" value="PGM_Phosphatase"/>
</dbReference>
<dbReference type="InterPro" id="IPR013078">
    <property type="entry name" value="His_Pase_superF_clade-1"/>
</dbReference>
<dbReference type="Proteomes" id="UP000466307">
    <property type="component" value="Unassembled WGS sequence"/>
</dbReference>
<dbReference type="Gene3D" id="3.40.50.1240">
    <property type="entry name" value="Phosphoglycerate mutase-like"/>
    <property type="match status" value="1"/>
</dbReference>
<dbReference type="SMART" id="SM00855">
    <property type="entry name" value="PGAM"/>
    <property type="match status" value="1"/>
</dbReference>
<sequence length="203" mass="22412">MELLLIRHGRPFHVDDPAGADPQLTPEGEDQAARLAKALAGGRHGRVERMVSSPMRRAHQTAQAGADALGLELDLDPRLAEFDLGWTSYGTDLSSYTDRREIWADLNAGRLRDNSFDPEAFRRRVVAGVEEVISARRDAGDGYDEATVAIVCHGGVINAYLTHILGLPQAFFTDPFYTSVTRVLARPGDHREILSVNEVDHLR</sequence>
<gene>
    <name evidence="1" type="ORF">GYA93_15390</name>
</gene>
<dbReference type="PANTHER" id="PTHR48100">
    <property type="entry name" value="BROAD-SPECIFICITY PHOSPHATASE YOR283W-RELATED"/>
    <property type="match status" value="1"/>
</dbReference>
<organism evidence="1 2">
    <name type="scientific">Gordonia desulfuricans</name>
    <dbReference type="NCBI Taxonomy" id="89051"/>
    <lineage>
        <taxon>Bacteria</taxon>
        <taxon>Bacillati</taxon>
        <taxon>Actinomycetota</taxon>
        <taxon>Actinomycetes</taxon>
        <taxon>Mycobacteriales</taxon>
        <taxon>Gordoniaceae</taxon>
        <taxon>Gordonia</taxon>
    </lineage>
</organism>
<dbReference type="CDD" id="cd07067">
    <property type="entry name" value="HP_PGM_like"/>
    <property type="match status" value="1"/>
</dbReference>
<dbReference type="GO" id="GO:0005737">
    <property type="term" value="C:cytoplasm"/>
    <property type="evidence" value="ECO:0007669"/>
    <property type="project" value="TreeGrafter"/>
</dbReference>